<dbReference type="EMBL" id="BAAAOS010000020">
    <property type="protein sequence ID" value="GAA1578273.1"/>
    <property type="molecule type" value="Genomic_DNA"/>
</dbReference>
<evidence type="ECO:0000313" key="2">
    <source>
        <dbReference type="Proteomes" id="UP001500393"/>
    </source>
</evidence>
<proteinExistence type="predicted"/>
<comment type="caution">
    <text evidence="1">The sequence shown here is derived from an EMBL/GenBank/DDBJ whole genome shotgun (WGS) entry which is preliminary data.</text>
</comment>
<protein>
    <submittedName>
        <fullName evidence="1">HAD hydrolase-like protein</fullName>
    </submittedName>
</protein>
<dbReference type="InterPro" id="IPR050155">
    <property type="entry name" value="HAD-like_hydrolase_sf"/>
</dbReference>
<dbReference type="InterPro" id="IPR023214">
    <property type="entry name" value="HAD_sf"/>
</dbReference>
<dbReference type="Pfam" id="PF13419">
    <property type="entry name" value="HAD_2"/>
    <property type="match status" value="1"/>
</dbReference>
<keyword evidence="2" id="KW-1185">Reference proteome</keyword>
<dbReference type="Proteomes" id="UP001500393">
    <property type="component" value="Unassembled WGS sequence"/>
</dbReference>
<dbReference type="SFLD" id="SFLDS00003">
    <property type="entry name" value="Haloacid_Dehalogenase"/>
    <property type="match status" value="1"/>
</dbReference>
<dbReference type="InterPro" id="IPR023198">
    <property type="entry name" value="PGP-like_dom2"/>
</dbReference>
<dbReference type="InterPro" id="IPR041492">
    <property type="entry name" value="HAD_2"/>
</dbReference>
<dbReference type="SFLD" id="SFLDG01129">
    <property type="entry name" value="C1.5:_HAD__Beta-PGM__Phosphata"/>
    <property type="match status" value="1"/>
</dbReference>
<evidence type="ECO:0000313" key="1">
    <source>
        <dbReference type="EMBL" id="GAA1578273.1"/>
    </source>
</evidence>
<accession>A0ABP4PIQ3</accession>
<dbReference type="PANTHER" id="PTHR43434">
    <property type="entry name" value="PHOSPHOGLYCOLATE PHOSPHATASE"/>
    <property type="match status" value="1"/>
</dbReference>
<dbReference type="Gene3D" id="3.40.50.1000">
    <property type="entry name" value="HAD superfamily/HAD-like"/>
    <property type="match status" value="1"/>
</dbReference>
<sequence length="222" mass="24368">MWDWNGTLLHDNDAVIAAVNQVCAAYGRPELTWENWREVYARPVRTTYEQILGQVLDDQNWARVDKLYHDQYDVLLPTSKLAADVPGQLLEWASTGRTQSLLSMWFHRQLIPLVEEFGLTGLFSRIDGLAAELGGESKTEHLARHLEAQELRPADVLVIGDVVDDALAAQAVGAQCVLVSTGAMTKAALKATGAPVADTITEALRITGTALDRDFGARGRTE</sequence>
<name>A0ABP4PIQ3_9ACTN</name>
<dbReference type="SUPFAM" id="SSF56784">
    <property type="entry name" value="HAD-like"/>
    <property type="match status" value="1"/>
</dbReference>
<dbReference type="PANTHER" id="PTHR43434:SF1">
    <property type="entry name" value="PHOSPHOGLYCOLATE PHOSPHATASE"/>
    <property type="match status" value="1"/>
</dbReference>
<dbReference type="Gene3D" id="1.10.150.240">
    <property type="entry name" value="Putative phosphatase, domain 2"/>
    <property type="match status" value="1"/>
</dbReference>
<dbReference type="InterPro" id="IPR036412">
    <property type="entry name" value="HAD-like_sf"/>
</dbReference>
<organism evidence="1 2">
    <name type="scientific">Kribbella sancticallisti</name>
    <dbReference type="NCBI Taxonomy" id="460087"/>
    <lineage>
        <taxon>Bacteria</taxon>
        <taxon>Bacillati</taxon>
        <taxon>Actinomycetota</taxon>
        <taxon>Actinomycetes</taxon>
        <taxon>Propionibacteriales</taxon>
        <taxon>Kribbellaceae</taxon>
        <taxon>Kribbella</taxon>
    </lineage>
</organism>
<reference evidence="2" key="1">
    <citation type="journal article" date="2019" name="Int. J. Syst. Evol. Microbiol.">
        <title>The Global Catalogue of Microorganisms (GCM) 10K type strain sequencing project: providing services to taxonomists for standard genome sequencing and annotation.</title>
        <authorList>
            <consortium name="The Broad Institute Genomics Platform"/>
            <consortium name="The Broad Institute Genome Sequencing Center for Infectious Disease"/>
            <person name="Wu L."/>
            <person name="Ma J."/>
        </authorList>
    </citation>
    <scope>NUCLEOTIDE SEQUENCE [LARGE SCALE GENOMIC DNA]</scope>
    <source>
        <strain evidence="2">JCM 14969</strain>
    </source>
</reference>
<gene>
    <name evidence="1" type="ORF">GCM10009789_34690</name>
</gene>